<dbReference type="AlphaFoldDB" id="A0A3A6UE85"/>
<sequence>MKNFLCNIRSLSLLLIISSLPKFAIGEASSSESQNEPPNLGNFALPTSQQPGPFFLLANLSLIKIRYNFTFHQTICIIKMKII</sequence>
<comment type="caution">
    <text evidence="2">The sequence shown here is derived from an EMBL/GenBank/DDBJ whole genome shotgun (WGS) entry which is preliminary data.</text>
</comment>
<evidence type="ECO:0000313" key="3">
    <source>
        <dbReference type="Proteomes" id="UP000277145"/>
    </source>
</evidence>
<organism evidence="2 3">
    <name type="scientific">Legionella pneumophila subsp. pneumophila</name>
    <dbReference type="NCBI Taxonomy" id="91891"/>
    <lineage>
        <taxon>Bacteria</taxon>
        <taxon>Pseudomonadati</taxon>
        <taxon>Pseudomonadota</taxon>
        <taxon>Gammaproteobacteria</taxon>
        <taxon>Legionellales</taxon>
        <taxon>Legionellaceae</taxon>
        <taxon>Legionella</taxon>
    </lineage>
</organism>
<evidence type="ECO:0000256" key="1">
    <source>
        <dbReference type="SAM" id="SignalP"/>
    </source>
</evidence>
<protein>
    <submittedName>
        <fullName evidence="2">Uncharacterized protein</fullName>
    </submittedName>
</protein>
<keyword evidence="1" id="KW-0732">Signal</keyword>
<accession>A0A3A6UE85</accession>
<reference evidence="2 3" key="1">
    <citation type="submission" date="2018-08" db="EMBL/GenBank/DDBJ databases">
        <title>Genome Sequences of Legionella pneumophila subsp. pneumophila Isolates, Recovered from a Drinking Water System in a Large Builging.</title>
        <authorList>
            <person name="Gomez-Alvarez V."/>
            <person name="Boczek L."/>
            <person name="King D."/>
            <person name="Pemberton A."/>
            <person name="Pfaller S."/>
            <person name="Rodgers M."/>
            <person name="Santodomingo J."/>
            <person name="Revetta R."/>
        </authorList>
    </citation>
    <scope>NUCLEOTIDE SEQUENCE [LARGE SCALE GENOMIC DNA]</scope>
    <source>
        <strain evidence="2 3">L01C.1</strain>
    </source>
</reference>
<gene>
    <name evidence="2" type="ORF">D1H98_11690</name>
</gene>
<evidence type="ECO:0000313" key="2">
    <source>
        <dbReference type="EMBL" id="RJY29688.1"/>
    </source>
</evidence>
<feature type="chain" id="PRO_5030072389" evidence="1">
    <location>
        <begin position="25"/>
        <end position="83"/>
    </location>
</feature>
<proteinExistence type="predicted"/>
<dbReference type="EMBL" id="QWDR01000002">
    <property type="protein sequence ID" value="RJY29688.1"/>
    <property type="molecule type" value="Genomic_DNA"/>
</dbReference>
<name>A0A3A6UE85_LEGPN</name>
<feature type="signal peptide" evidence="1">
    <location>
        <begin position="1"/>
        <end position="24"/>
    </location>
</feature>
<dbReference type="Proteomes" id="UP000277145">
    <property type="component" value="Unassembled WGS sequence"/>
</dbReference>